<dbReference type="RefSeq" id="WP_395825066.1">
    <property type="nucleotide sequence ID" value="NZ_CP043494.1"/>
</dbReference>
<keyword evidence="2" id="KW-1185">Reference proteome</keyword>
<protein>
    <submittedName>
        <fullName evidence="1">Uncharacterized protein</fullName>
    </submittedName>
</protein>
<organism evidence="1 2">
    <name type="scientific">Archangium minus</name>
    <dbReference type="NCBI Taxonomy" id="83450"/>
    <lineage>
        <taxon>Bacteria</taxon>
        <taxon>Pseudomonadati</taxon>
        <taxon>Myxococcota</taxon>
        <taxon>Myxococcia</taxon>
        <taxon>Myxococcales</taxon>
        <taxon>Cystobacterineae</taxon>
        <taxon>Archangiaceae</taxon>
        <taxon>Archangium</taxon>
    </lineage>
</organism>
<reference evidence="1 2" key="1">
    <citation type="submission" date="2019-08" db="EMBL/GenBank/DDBJ databases">
        <title>Archangium and Cystobacter genomes.</title>
        <authorList>
            <person name="Chen I.-C.K."/>
            <person name="Wielgoss S."/>
        </authorList>
    </citation>
    <scope>NUCLEOTIDE SEQUENCE [LARGE SCALE GENOMIC DNA]</scope>
    <source>
        <strain evidence="1 2">Cbm 6</strain>
    </source>
</reference>
<dbReference type="EMBL" id="CP043494">
    <property type="protein sequence ID" value="WNG47337.1"/>
    <property type="molecule type" value="Genomic_DNA"/>
</dbReference>
<accession>A0ABY9WVE3</accession>
<proteinExistence type="predicted"/>
<sequence>MFQRDPWNAEHILAHAHAGYRLLRGNSFAMSNFMNYLNQFAPRDPRRGPLMEEMLEANPYHPDVLKQAMDFFIEDGQPRRALELALHYKKLCTEPIHPTTLYCFRQNPMRAAEIESGAFKPLDDALRCVGICEEAVRKSEQG</sequence>
<gene>
    <name evidence="1" type="ORF">F0U60_26810</name>
</gene>
<evidence type="ECO:0000313" key="1">
    <source>
        <dbReference type="EMBL" id="WNG47337.1"/>
    </source>
</evidence>
<name>A0ABY9WVE3_9BACT</name>
<dbReference type="Proteomes" id="UP001611383">
    <property type="component" value="Chromosome"/>
</dbReference>
<evidence type="ECO:0000313" key="2">
    <source>
        <dbReference type="Proteomes" id="UP001611383"/>
    </source>
</evidence>